<dbReference type="InterPro" id="IPR050281">
    <property type="entry name" value="Flavin_monoamine_oxidase"/>
</dbReference>
<dbReference type="GO" id="GO:0050361">
    <property type="term" value="F:tryptophan 2-monooxygenase activity"/>
    <property type="evidence" value="ECO:0007669"/>
    <property type="project" value="UniProtKB-EC"/>
</dbReference>
<evidence type="ECO:0000256" key="3">
    <source>
        <dbReference type="ARBA" id="ARBA00012535"/>
    </source>
</evidence>
<evidence type="ECO:0000259" key="7">
    <source>
        <dbReference type="Pfam" id="PF01593"/>
    </source>
</evidence>
<dbReference type="AlphaFoldDB" id="A0A7X1KM66"/>
<evidence type="ECO:0000256" key="4">
    <source>
        <dbReference type="ARBA" id="ARBA00017871"/>
    </source>
</evidence>
<proteinExistence type="inferred from homology"/>
<dbReference type="Gene3D" id="3.90.660.10">
    <property type="match status" value="1"/>
</dbReference>
<gene>
    <name evidence="8" type="ORF">H7F51_12355</name>
</gene>
<dbReference type="SUPFAM" id="SSF54373">
    <property type="entry name" value="FAD-linked reductases, C-terminal domain"/>
    <property type="match status" value="1"/>
</dbReference>
<dbReference type="SUPFAM" id="SSF51905">
    <property type="entry name" value="FAD/NAD(P)-binding domain"/>
    <property type="match status" value="1"/>
</dbReference>
<organism evidence="8 9">
    <name type="scientific">Novosphingobium flavum</name>
    <dbReference type="NCBI Taxonomy" id="1778672"/>
    <lineage>
        <taxon>Bacteria</taxon>
        <taxon>Pseudomonadati</taxon>
        <taxon>Pseudomonadota</taxon>
        <taxon>Alphaproteobacteria</taxon>
        <taxon>Sphingomonadales</taxon>
        <taxon>Sphingomonadaceae</taxon>
        <taxon>Novosphingobium</taxon>
    </lineage>
</organism>
<dbReference type="Pfam" id="PF01593">
    <property type="entry name" value="Amino_oxidase"/>
    <property type="match status" value="1"/>
</dbReference>
<comment type="catalytic activity">
    <reaction evidence="6">
        <text>L-tryptophan + O2 = indole-3-acetamide + CO2 + H2O</text>
        <dbReference type="Rhea" id="RHEA:16165"/>
        <dbReference type="ChEBI" id="CHEBI:15377"/>
        <dbReference type="ChEBI" id="CHEBI:15379"/>
        <dbReference type="ChEBI" id="CHEBI:16031"/>
        <dbReference type="ChEBI" id="CHEBI:16526"/>
        <dbReference type="ChEBI" id="CHEBI:57912"/>
        <dbReference type="EC" id="1.13.12.3"/>
    </reaction>
</comment>
<dbReference type="Proteomes" id="UP000566813">
    <property type="component" value="Unassembled WGS sequence"/>
</dbReference>
<accession>A0A7X1KM66</accession>
<evidence type="ECO:0000313" key="9">
    <source>
        <dbReference type="Proteomes" id="UP000566813"/>
    </source>
</evidence>
<evidence type="ECO:0000313" key="8">
    <source>
        <dbReference type="EMBL" id="MBC2666312.1"/>
    </source>
</evidence>
<comment type="pathway">
    <text evidence="1">Plant hormone metabolism; auxin biosynthesis.</text>
</comment>
<comment type="similarity">
    <text evidence="2">Belongs to the tryptophan 2-monooxygenase family.</text>
</comment>
<reference evidence="8 9" key="1">
    <citation type="submission" date="2020-08" db="EMBL/GenBank/DDBJ databases">
        <title>The genome sequence of type strain Novosphingobium flavum NBRC 111647.</title>
        <authorList>
            <person name="Liu Y."/>
        </authorList>
    </citation>
    <scope>NUCLEOTIDE SEQUENCE [LARGE SCALE GENOMIC DNA]</scope>
    <source>
        <strain evidence="8 9">NBRC 111647</strain>
    </source>
</reference>
<dbReference type="Gene3D" id="3.50.50.60">
    <property type="entry name" value="FAD/NAD(P)-binding domain"/>
    <property type="match status" value="1"/>
</dbReference>
<comment type="caution">
    <text evidence="8">The sequence shown here is derived from an EMBL/GenBank/DDBJ whole genome shotgun (WGS) entry which is preliminary data.</text>
</comment>
<evidence type="ECO:0000256" key="2">
    <source>
        <dbReference type="ARBA" id="ARBA00005833"/>
    </source>
</evidence>
<dbReference type="PANTHER" id="PTHR10742:SF410">
    <property type="entry name" value="LYSINE-SPECIFIC HISTONE DEMETHYLASE 2"/>
    <property type="match status" value="1"/>
</dbReference>
<dbReference type="Gene3D" id="1.20.1440.240">
    <property type="match status" value="1"/>
</dbReference>
<dbReference type="EMBL" id="JACLAW010000009">
    <property type="protein sequence ID" value="MBC2666312.1"/>
    <property type="molecule type" value="Genomic_DNA"/>
</dbReference>
<evidence type="ECO:0000256" key="5">
    <source>
        <dbReference type="ARBA" id="ARBA00023070"/>
    </source>
</evidence>
<dbReference type="GO" id="GO:0009851">
    <property type="term" value="P:auxin biosynthetic process"/>
    <property type="evidence" value="ECO:0007669"/>
    <property type="project" value="UniProtKB-KW"/>
</dbReference>
<sequence>MHEFEMPSRRELLAAIGKVGGAAAMYQAMTALGHAQPTQFSGPPKLSGARTGASVLILGSGLAGMVAAYEMEKAGYKVSLLEFQNRPGGRNYSIRGGDVVKEVGGAVQQCSYAPGNYLNPGPWRIPYHHQALLHYCQELGVQLEPFIQLNHAGYVHSDKAYGGKPQRYAEAGVDFKGHVAELLGKAVNKGALDDTVSKEDKERLLEAMRGWGALDKDMAYSSSLRTSAQRGYDRPPGGGVNGAPVPSAIAGLSDVLDPRVWSTMAFYFGNVMQQTMFQPVGGMDMIGKAFARKLAGKIRLNAKVTNIAQDGKGVSVDWEDTVTGAKSVAKADFCVCTIPLTILSQIPIQVSEAKKTAISSVPYHSSCKIGLEMKRRFWEQDEQIYGGHSFTNQTIGQLSYPSGGFFKPGPAVLLGAYTSGPAAYQFAGMTPAQRIETALQQGSVFHKQYRSEYSNGMAVAWSRLPWIQACASSWTEDLRGPHYQNMVSVDGRIVLAGEHCSYIGAWMEAALLSSIDAISRLHQRALAA</sequence>
<keyword evidence="5" id="KW-0073">Auxin biosynthesis</keyword>
<dbReference type="EC" id="1.13.12.3" evidence="3"/>
<protein>
    <recommendedName>
        <fullName evidence="4">Tryptophan 2-monooxygenase</fullName>
        <ecNumber evidence="3">1.13.12.3</ecNumber>
    </recommendedName>
</protein>
<keyword evidence="9" id="KW-1185">Reference proteome</keyword>
<name>A0A7X1KM66_9SPHN</name>
<dbReference type="InterPro" id="IPR036188">
    <property type="entry name" value="FAD/NAD-bd_sf"/>
</dbReference>
<evidence type="ECO:0000256" key="6">
    <source>
        <dbReference type="ARBA" id="ARBA00047321"/>
    </source>
</evidence>
<dbReference type="PANTHER" id="PTHR10742">
    <property type="entry name" value="FLAVIN MONOAMINE OXIDASE"/>
    <property type="match status" value="1"/>
</dbReference>
<dbReference type="InterPro" id="IPR002937">
    <property type="entry name" value="Amino_oxidase"/>
</dbReference>
<evidence type="ECO:0000256" key="1">
    <source>
        <dbReference type="ARBA" id="ARBA00004814"/>
    </source>
</evidence>
<dbReference type="RefSeq" id="WP_185664618.1">
    <property type="nucleotide sequence ID" value="NZ_JACLAW010000009.1"/>
</dbReference>
<feature type="domain" description="Amine oxidase" evidence="7">
    <location>
        <begin position="62"/>
        <end position="517"/>
    </location>
</feature>